<dbReference type="PANTHER" id="PTHR12356:SF19">
    <property type="entry name" value="NUDC DOMAIN-CONTAINING PROTEIN 3"/>
    <property type="match status" value="1"/>
</dbReference>
<dbReference type="PROSITE" id="PS51203">
    <property type="entry name" value="CS"/>
    <property type="match status" value="1"/>
</dbReference>
<dbReference type="AlphaFoldDB" id="A0A7R9IMS9"/>
<sequence length="303" mass="33486">MTSVAWHPGQLPVSLVPWGGPEYTPTRLASDGVAPHAVTEVDVTSESPIVSPNSLADTGTSETRNTLSTEAASNQEVNNADSGYDSKTQQASDCYNGAVREGYRWSQSITDLDVQVVVPCNIKKGKNVRVDVKASNLSVAVLDSGQWSTLLAGELSWKVNKEESVWTLVPGNEINIHLEKSQERWWDSLLVSEPKIDLKHIDACRPMDDLPQEEQMKIQELMWNEERKRLGLPTSEQLEVALHISHSLLMSSDRMKPRSEATISSLSIGSNATEKILKEAWNKDGSPFKNLDYDPTLVNFGNS</sequence>
<accession>A0A7R9IMS9</accession>
<proteinExistence type="predicted"/>
<dbReference type="EMBL" id="OE004634">
    <property type="protein sequence ID" value="CAD7461322.1"/>
    <property type="molecule type" value="Genomic_DNA"/>
</dbReference>
<dbReference type="GO" id="GO:0051082">
    <property type="term" value="F:unfolded protein binding"/>
    <property type="evidence" value="ECO:0007669"/>
    <property type="project" value="TreeGrafter"/>
</dbReference>
<dbReference type="InterPro" id="IPR037898">
    <property type="entry name" value="NudC_fam"/>
</dbReference>
<feature type="domain" description="CS" evidence="2">
    <location>
        <begin position="98"/>
        <end position="190"/>
    </location>
</feature>
<reference evidence="3" key="1">
    <citation type="submission" date="2020-11" db="EMBL/GenBank/DDBJ databases">
        <authorList>
            <person name="Tran Van P."/>
        </authorList>
    </citation>
    <scope>NUCLEOTIDE SEQUENCE</scope>
</reference>
<dbReference type="PANTHER" id="PTHR12356">
    <property type="entry name" value="NUCLEAR MOVEMENT PROTEIN NUDC"/>
    <property type="match status" value="1"/>
</dbReference>
<dbReference type="GO" id="GO:0005737">
    <property type="term" value="C:cytoplasm"/>
    <property type="evidence" value="ECO:0007669"/>
    <property type="project" value="TreeGrafter"/>
</dbReference>
<evidence type="ECO:0000256" key="1">
    <source>
        <dbReference type="SAM" id="MobiDB-lite"/>
    </source>
</evidence>
<dbReference type="InterPro" id="IPR007052">
    <property type="entry name" value="CS_dom"/>
</dbReference>
<gene>
    <name evidence="3" type="ORF">TTEB3V08_LOCUS9234</name>
</gene>
<evidence type="ECO:0000313" key="3">
    <source>
        <dbReference type="EMBL" id="CAD7461322.1"/>
    </source>
</evidence>
<feature type="region of interest" description="Disordered" evidence="1">
    <location>
        <begin position="44"/>
        <end position="90"/>
    </location>
</feature>
<evidence type="ECO:0000259" key="2">
    <source>
        <dbReference type="PROSITE" id="PS51203"/>
    </source>
</evidence>
<dbReference type="Pfam" id="PF04969">
    <property type="entry name" value="CS"/>
    <property type="match status" value="1"/>
</dbReference>
<protein>
    <recommendedName>
        <fullName evidence="2">CS domain-containing protein</fullName>
    </recommendedName>
</protein>
<dbReference type="Gene3D" id="2.60.40.790">
    <property type="match status" value="1"/>
</dbReference>
<dbReference type="SUPFAM" id="SSF49764">
    <property type="entry name" value="HSP20-like chaperones"/>
    <property type="match status" value="1"/>
</dbReference>
<dbReference type="InterPro" id="IPR008978">
    <property type="entry name" value="HSP20-like_chaperone"/>
</dbReference>
<name>A0A7R9IMS9_9NEOP</name>
<organism evidence="3">
    <name type="scientific">Timema tahoe</name>
    <dbReference type="NCBI Taxonomy" id="61484"/>
    <lineage>
        <taxon>Eukaryota</taxon>
        <taxon>Metazoa</taxon>
        <taxon>Ecdysozoa</taxon>
        <taxon>Arthropoda</taxon>
        <taxon>Hexapoda</taxon>
        <taxon>Insecta</taxon>
        <taxon>Pterygota</taxon>
        <taxon>Neoptera</taxon>
        <taxon>Polyneoptera</taxon>
        <taxon>Phasmatodea</taxon>
        <taxon>Timematodea</taxon>
        <taxon>Timematoidea</taxon>
        <taxon>Timematidae</taxon>
        <taxon>Timema</taxon>
    </lineage>
</organism>
<dbReference type="GO" id="GO:0006457">
    <property type="term" value="P:protein folding"/>
    <property type="evidence" value="ECO:0007669"/>
    <property type="project" value="TreeGrafter"/>
</dbReference>